<reference evidence="3 5" key="2">
    <citation type="submission" date="2023-03" db="EMBL/GenBank/DDBJ databases">
        <title>Comparative genome and transcriptome analysis combination mining strategies for increasing vitamin B12 production of Ensifer adhaerens strain.</title>
        <authorList>
            <person name="Yongheng L."/>
        </authorList>
    </citation>
    <scope>NUCLEOTIDE SEQUENCE [LARGE SCALE GENOMIC DNA]</scope>
    <source>
        <strain evidence="3 5">Casida A-T305</strain>
    </source>
</reference>
<dbReference type="EMBL" id="CP098807">
    <property type="protein sequence ID" value="USJ21687.1"/>
    <property type="molecule type" value="Genomic_DNA"/>
</dbReference>
<dbReference type="RefSeq" id="WP_034793150.1">
    <property type="nucleotide sequence ID" value="NZ_CP015880.1"/>
</dbReference>
<evidence type="ECO:0000313" key="3">
    <source>
        <dbReference type="EMBL" id="WFP88917.1"/>
    </source>
</evidence>
<feature type="chain" id="PRO_5040428004" evidence="1">
    <location>
        <begin position="21"/>
        <end position="282"/>
    </location>
</feature>
<dbReference type="Proteomes" id="UP001055460">
    <property type="component" value="Chromosome"/>
</dbReference>
<dbReference type="OrthoDB" id="8417690at2"/>
<accession>A0A9Q8Y5M3</accession>
<evidence type="ECO:0000313" key="4">
    <source>
        <dbReference type="Proteomes" id="UP001055460"/>
    </source>
</evidence>
<dbReference type="KEGG" id="eah:FA04_09805"/>
<gene>
    <name evidence="2" type="ORF">NE863_10140</name>
    <name evidence="3" type="ORF">P4B07_09985</name>
</gene>
<reference evidence="2" key="1">
    <citation type="submission" date="2022-06" db="EMBL/GenBank/DDBJ databases">
        <title>Physiological and biochemical characterization and genomic elucidation of a strain of the genus Ensifer adhaerens M8 that combines arsenic oxidation and chromium reduction.</title>
        <authorList>
            <person name="Li X."/>
            <person name="Yu c."/>
        </authorList>
    </citation>
    <scope>NUCLEOTIDE SEQUENCE</scope>
    <source>
        <strain evidence="2">M8</strain>
    </source>
</reference>
<feature type="signal peptide" evidence="1">
    <location>
        <begin position="1"/>
        <end position="20"/>
    </location>
</feature>
<proteinExistence type="predicted"/>
<keyword evidence="5" id="KW-1185">Reference proteome</keyword>
<keyword evidence="1" id="KW-0732">Signal</keyword>
<sequence length="282" mass="30371">MVRTSSFVIFLLSSVSIAAAADIDGPLVGPQDAYEVPVEQASGGIVGYVETSYGAAVDSPGDIDADAWDLRGAVNFDAGAGFNLQVDLGYTRASFEDIDTNSYDGALHGYYRNDLFAAGVFVQGARLDPGIGLDLNDYMGGVEAAYFLDTWTLHGAIGYGQASVEDFDDIDADHYMGSLGARIYATDNLRFDVDGSLHRMSENDLDYDLRSVKLTANYRLDAFPVTLFAGYKYTNEELSGLSASVSGDTSTLFGGLRFSYGSTTLKEEERLGPVWSSNRLAF</sequence>
<organism evidence="2 4">
    <name type="scientific">Ensifer adhaerens</name>
    <name type="common">Sinorhizobium morelense</name>
    <dbReference type="NCBI Taxonomy" id="106592"/>
    <lineage>
        <taxon>Bacteria</taxon>
        <taxon>Pseudomonadati</taxon>
        <taxon>Pseudomonadota</taxon>
        <taxon>Alphaproteobacteria</taxon>
        <taxon>Hyphomicrobiales</taxon>
        <taxon>Rhizobiaceae</taxon>
        <taxon>Sinorhizobium/Ensifer group</taxon>
        <taxon>Ensifer</taxon>
    </lineage>
</organism>
<evidence type="ECO:0000313" key="5">
    <source>
        <dbReference type="Proteomes" id="UP001214094"/>
    </source>
</evidence>
<dbReference type="SUPFAM" id="SSF56935">
    <property type="entry name" value="Porins"/>
    <property type="match status" value="1"/>
</dbReference>
<name>A0A9Q8Y5M3_ENSAD</name>
<dbReference type="EMBL" id="CP121308">
    <property type="protein sequence ID" value="WFP88917.1"/>
    <property type="molecule type" value="Genomic_DNA"/>
</dbReference>
<dbReference type="AlphaFoldDB" id="A0A9Q8Y5M3"/>
<evidence type="ECO:0000256" key="1">
    <source>
        <dbReference type="SAM" id="SignalP"/>
    </source>
</evidence>
<dbReference type="Proteomes" id="UP001214094">
    <property type="component" value="Chromosome"/>
</dbReference>
<dbReference type="GeneID" id="29519526"/>
<evidence type="ECO:0000313" key="2">
    <source>
        <dbReference type="EMBL" id="USJ21687.1"/>
    </source>
</evidence>
<protein>
    <submittedName>
        <fullName evidence="2">Uncharacterized protein</fullName>
    </submittedName>
</protein>